<evidence type="ECO:0000313" key="2">
    <source>
        <dbReference type="Proteomes" id="UP001205965"/>
    </source>
</evidence>
<dbReference type="EMBL" id="JANWTC010000016">
    <property type="protein sequence ID" value="MCS5480698.1"/>
    <property type="molecule type" value="Genomic_DNA"/>
</dbReference>
<dbReference type="RefSeq" id="WP_259428756.1">
    <property type="nucleotide sequence ID" value="NZ_JANWTC010000016.1"/>
</dbReference>
<evidence type="ECO:0000313" key="1">
    <source>
        <dbReference type="EMBL" id="MCS5480698.1"/>
    </source>
</evidence>
<proteinExistence type="predicted"/>
<keyword evidence="2" id="KW-1185">Reference proteome</keyword>
<reference evidence="1 2" key="1">
    <citation type="submission" date="2022-08" db="EMBL/GenBank/DDBJ databases">
        <title>YIM 101645 draft genome.</title>
        <authorList>
            <person name="Chen X."/>
        </authorList>
    </citation>
    <scope>NUCLEOTIDE SEQUENCE [LARGE SCALE GENOMIC DNA]</scope>
    <source>
        <strain evidence="1 2">YIM 101645</strain>
    </source>
</reference>
<sequence length="228" mass="25322">MNRPVPPRDEDREQLHADLTRLVGAGRLQFEEFDQLTEVVWSTHDKSVLDRIRAQYLTYHPPQPPQAHQNLPQHYPGQVPGLTPQPPQPMPMAQPGAQHRPIPAHNQPVVSTMGEVKRTGVWTVPEYSSFKLNGATLKLDLRQAQAQAPVCTFDIQATIATIEIIVPPGVYVENRLSDTWSSMTIDTSQPHPNAPRVVLTGSIRGSSLKVITKAVPDPNSMWNKLFGG</sequence>
<dbReference type="Proteomes" id="UP001205965">
    <property type="component" value="Unassembled WGS sequence"/>
</dbReference>
<protein>
    <submittedName>
        <fullName evidence="1">DUF1707 domain-containing protein</fullName>
    </submittedName>
</protein>
<name>A0ABT2FZN4_9CORY</name>
<accession>A0ABT2FZN4</accession>
<organism evidence="1 2">
    <name type="scientific">Corynebacterium lemuris</name>
    <dbReference type="NCBI Taxonomy" id="1859292"/>
    <lineage>
        <taxon>Bacteria</taxon>
        <taxon>Bacillati</taxon>
        <taxon>Actinomycetota</taxon>
        <taxon>Actinomycetes</taxon>
        <taxon>Mycobacteriales</taxon>
        <taxon>Corynebacteriaceae</taxon>
        <taxon>Corynebacterium</taxon>
    </lineage>
</organism>
<comment type="caution">
    <text evidence="1">The sequence shown here is derived from an EMBL/GenBank/DDBJ whole genome shotgun (WGS) entry which is preliminary data.</text>
</comment>
<gene>
    <name evidence="1" type="ORF">NYP18_13695</name>
</gene>